<proteinExistence type="predicted"/>
<sequence>MSVAISEDRACSWCAVREIVKGDGEYSYPSLMIDVGGAIHISYTESRYSIRHAVFDKEWIFEGGLSEPLLTETVE</sequence>
<name>X1H7J1_9ZZZZ</name>
<dbReference type="CDD" id="cd15482">
    <property type="entry name" value="Sialidase_non-viral"/>
    <property type="match status" value="1"/>
</dbReference>
<dbReference type="InterPro" id="IPR036278">
    <property type="entry name" value="Sialidase_sf"/>
</dbReference>
<protein>
    <submittedName>
        <fullName evidence="1">Uncharacterized protein</fullName>
    </submittedName>
</protein>
<reference evidence="1" key="1">
    <citation type="journal article" date="2014" name="Front. Microbiol.">
        <title>High frequency of phylogenetically diverse reductive dehalogenase-homologous genes in deep subseafloor sedimentary metagenomes.</title>
        <authorList>
            <person name="Kawai M."/>
            <person name="Futagami T."/>
            <person name="Toyoda A."/>
            <person name="Takaki Y."/>
            <person name="Nishi S."/>
            <person name="Hori S."/>
            <person name="Arai W."/>
            <person name="Tsubouchi T."/>
            <person name="Morono Y."/>
            <person name="Uchiyama I."/>
            <person name="Ito T."/>
            <person name="Fujiyama A."/>
            <person name="Inagaki F."/>
            <person name="Takami H."/>
        </authorList>
    </citation>
    <scope>NUCLEOTIDE SEQUENCE</scope>
    <source>
        <strain evidence="1">Expedition CK06-06</strain>
    </source>
</reference>
<organism evidence="1">
    <name type="scientific">marine sediment metagenome</name>
    <dbReference type="NCBI Taxonomy" id="412755"/>
    <lineage>
        <taxon>unclassified sequences</taxon>
        <taxon>metagenomes</taxon>
        <taxon>ecological metagenomes</taxon>
    </lineage>
</organism>
<gene>
    <name evidence="1" type="ORF">S03H2_38025</name>
</gene>
<evidence type="ECO:0000313" key="1">
    <source>
        <dbReference type="EMBL" id="GAH53005.1"/>
    </source>
</evidence>
<comment type="caution">
    <text evidence="1">The sequence shown here is derived from an EMBL/GenBank/DDBJ whole genome shotgun (WGS) entry which is preliminary data.</text>
</comment>
<accession>X1H7J1</accession>
<dbReference type="SUPFAM" id="SSF50939">
    <property type="entry name" value="Sialidases"/>
    <property type="match status" value="1"/>
</dbReference>
<dbReference type="AlphaFoldDB" id="X1H7J1"/>
<dbReference type="EMBL" id="BARU01023428">
    <property type="protein sequence ID" value="GAH53005.1"/>
    <property type="molecule type" value="Genomic_DNA"/>
</dbReference>